<dbReference type="PANTHER" id="PTHR13847">
    <property type="entry name" value="SARCOSINE DEHYDROGENASE-RELATED"/>
    <property type="match status" value="1"/>
</dbReference>
<dbReference type="OrthoDB" id="429143at2759"/>
<reference evidence="2 3" key="1">
    <citation type="submission" date="2015-09" db="EMBL/GenBank/DDBJ databases">
        <title>Host preference determinants of Valsa canker pathogens revealed by comparative genomics.</title>
        <authorList>
            <person name="Yin Z."/>
            <person name="Huang L."/>
        </authorList>
    </citation>
    <scope>NUCLEOTIDE SEQUENCE [LARGE SCALE GENOMIC DNA]</scope>
    <source>
        <strain evidence="2 3">SXYLt</strain>
    </source>
</reference>
<comment type="caution">
    <text evidence="2">The sequence shown here is derived from an EMBL/GenBank/DDBJ whole genome shotgun (WGS) entry which is preliminary data.</text>
</comment>
<dbReference type="InParanoid" id="A0A423WGT6"/>
<dbReference type="Gene3D" id="3.50.50.60">
    <property type="entry name" value="FAD/NAD(P)-binding domain"/>
    <property type="match status" value="1"/>
</dbReference>
<dbReference type="EMBL" id="LKEB01000051">
    <property type="protein sequence ID" value="ROW02589.1"/>
    <property type="molecule type" value="Genomic_DNA"/>
</dbReference>
<dbReference type="Pfam" id="PF01266">
    <property type="entry name" value="DAO"/>
    <property type="match status" value="1"/>
</dbReference>
<evidence type="ECO:0000313" key="2">
    <source>
        <dbReference type="EMBL" id="ROW02589.1"/>
    </source>
</evidence>
<proteinExistence type="predicted"/>
<dbReference type="AlphaFoldDB" id="A0A423WGT6"/>
<dbReference type="Gene3D" id="3.30.9.10">
    <property type="entry name" value="D-Amino Acid Oxidase, subunit A, domain 2"/>
    <property type="match status" value="1"/>
</dbReference>
<dbReference type="Proteomes" id="UP000285146">
    <property type="component" value="Unassembled WGS sequence"/>
</dbReference>
<name>A0A423WGT6_9PEZI</name>
<organism evidence="2 3">
    <name type="scientific">Cytospora leucostoma</name>
    <dbReference type="NCBI Taxonomy" id="1230097"/>
    <lineage>
        <taxon>Eukaryota</taxon>
        <taxon>Fungi</taxon>
        <taxon>Dikarya</taxon>
        <taxon>Ascomycota</taxon>
        <taxon>Pezizomycotina</taxon>
        <taxon>Sordariomycetes</taxon>
        <taxon>Sordariomycetidae</taxon>
        <taxon>Diaporthales</taxon>
        <taxon>Cytosporaceae</taxon>
        <taxon>Cytospora</taxon>
    </lineage>
</organism>
<feature type="domain" description="FAD dependent oxidoreductase" evidence="1">
    <location>
        <begin position="74"/>
        <end position="498"/>
    </location>
</feature>
<gene>
    <name evidence="2" type="ORF">VPNG_07857</name>
</gene>
<dbReference type="STRING" id="1230097.A0A423WGT6"/>
<dbReference type="SUPFAM" id="SSF51905">
    <property type="entry name" value="FAD/NAD(P)-binding domain"/>
    <property type="match status" value="1"/>
</dbReference>
<dbReference type="InterPro" id="IPR036188">
    <property type="entry name" value="FAD/NAD-bd_sf"/>
</dbReference>
<accession>A0A423WGT6</accession>
<dbReference type="GO" id="GO:0005737">
    <property type="term" value="C:cytoplasm"/>
    <property type="evidence" value="ECO:0007669"/>
    <property type="project" value="TreeGrafter"/>
</dbReference>
<dbReference type="PANTHER" id="PTHR13847:SF213">
    <property type="entry name" value="DEPENDENT OXIDOREDUCTASE, PUTATIVE-RELATED"/>
    <property type="match status" value="1"/>
</dbReference>
<dbReference type="InterPro" id="IPR006076">
    <property type="entry name" value="FAD-dep_OxRdtase"/>
</dbReference>
<keyword evidence="3" id="KW-1185">Reference proteome</keyword>
<evidence type="ECO:0000259" key="1">
    <source>
        <dbReference type="Pfam" id="PF01266"/>
    </source>
</evidence>
<sequence length="549" mass="60407">MDVIKPFLNLFKTIKTALTILYALYQDYSKVIAQANSLPGLPAPNPTSSYWQDDPPYPELVDIRSPGGPPATADIVIIGSGITGVAVARTVLREWRRTGRLDADGGEKEPPRVVVLEARKLCSGATGRNGGHIKASLHESFQWMVGVRGMSRERAAAICAFQYCHLDALVDVARAEGIEEVSECRRVETVDFSVDEETDERMKKMMEEFKPYAPEGFHMAGHTAEQAREKFKVNERVVGAVSFPAGAIFPYRFVTSLWKKLLDEFPELLSIETGTAVERVEVVDDQDTTSTNEKDSSNYPYVVSTSRGRVLTRHVVHATNAFTSQLVPGLRGKGTAGLCHMTAQKAGAYFPDKDGSRSWSVIYGQGFDYITQRPSGELMVGGGFFRGPKQGMDMFGIYDDSRLDTLTLMHLEGVMPAVFDPGYEVEGEARRTIKAWSGAIGISPDLMPLVGRLDPRITSRKVKSKRDEGVNEPVEPGEWIAAYFCGDGMAWAWLCGTALGIMLAGTEGQDLPAEPGRPGGRLAEWFPQELYASWERVKDMDISDLADAL</sequence>
<protein>
    <recommendedName>
        <fullName evidence="1">FAD dependent oxidoreductase domain-containing protein</fullName>
    </recommendedName>
</protein>
<evidence type="ECO:0000313" key="3">
    <source>
        <dbReference type="Proteomes" id="UP000285146"/>
    </source>
</evidence>